<keyword evidence="7 8" id="KW-0998">Cell outer membrane</keyword>
<evidence type="ECO:0000259" key="10">
    <source>
        <dbReference type="Pfam" id="PF00593"/>
    </source>
</evidence>
<keyword evidence="13" id="KW-1185">Reference proteome</keyword>
<sequence length="920" mass="98211">MVTGSRIARAEFAAPNPITSFTAAAIQQSGNTNITNFLERVPALTGSRDSTQTSGGNAVYSNPFGAAGLNELNLRNLGTNRTLVLVNGRRHVAGEANSAAVDINSIPTDLIERVDVLTGGASAVYGADGVSGVVNFILKRDFDGIATRGQLGISSRGDAGNRFASIAAGHSFAGGRANLTLAYEYNADDRLENDDRAYLRADQRQYLIPNDAAATNPSAPHNILVGNLRYPNESPIGAVDATGSGTPNFNGLGQPYQPGTPAAYYSTGGDDTPVAGFYSGDLAPRIERHDVNLLGHYDVSDALKVSVEAKFAQTKATTFDYYIGTYGAPITLDNPFVPQSIRAAALAAGQTQVAVTRDNIDYGRHGETDLRRTYRGVFDVTGRISSHATYDAYFEYGRTDVDITKLNNLLDVNYRAALDVVTSPTTGQPVCRTNLTGGNPGCVPVSLFGAGPISPAALRYFQTDDTSFARITQQVVNASISGDFGAFFALPGGAVQFSVGGEYRKETSAFDPSDNLINNRFVAFTEPTLVVPSGGSFDVKEAFGELNAPIFKGQRLAETLSVAAAYRFSQYSTIGNTTTWQVNGVYAPIRDISFRGSYGEAVRAANIGELFQPLSGDSNFFIDPCSPNELGHGTQYRAANCAAVLSAVGAAISPALQTASNVVGTRSGNPALKAETARTWTAGVVLRPRFLRGLTASLDWYDIDLRGAISTPAPSQLASLCVDQPSVSNPFCAAISRTQGTGIISNYSVQPQNVSRFRTAGADLNIDYVIRAGKLGTFDFRLVGGYLNRLEFVGTPGAAPTDNVDQPGTPKFNFNFSPSWTRGGLTIGYNLRWADATRTVDKLTTDNDPNYAPAAQLRYRELWQHDLQIALDVGRAYSIYAGVQNLTDQKPDPGNAINQPISAIGRYLYTGVKIRTGKFR</sequence>
<comment type="caution">
    <text evidence="12">The sequence shown here is derived from an EMBL/GenBank/DDBJ whole genome shotgun (WGS) entry which is preliminary data.</text>
</comment>
<evidence type="ECO:0000256" key="4">
    <source>
        <dbReference type="ARBA" id="ARBA00022692"/>
    </source>
</evidence>
<keyword evidence="12" id="KW-0675">Receptor</keyword>
<comment type="similarity">
    <text evidence="8 9">Belongs to the TonB-dependent receptor family.</text>
</comment>
<evidence type="ECO:0000256" key="3">
    <source>
        <dbReference type="ARBA" id="ARBA00022452"/>
    </source>
</evidence>
<dbReference type="InterPro" id="IPR036942">
    <property type="entry name" value="Beta-barrel_TonB_sf"/>
</dbReference>
<keyword evidence="4 8" id="KW-0812">Transmembrane</keyword>
<name>A0ABQ3LNY0_9SPHN</name>
<dbReference type="Pfam" id="PF07715">
    <property type="entry name" value="Plug"/>
    <property type="match status" value="1"/>
</dbReference>
<dbReference type="Proteomes" id="UP000652430">
    <property type="component" value="Unassembled WGS sequence"/>
</dbReference>
<evidence type="ECO:0000256" key="8">
    <source>
        <dbReference type="PROSITE-ProRule" id="PRU01360"/>
    </source>
</evidence>
<keyword evidence="5 9" id="KW-0798">TonB box</keyword>
<evidence type="ECO:0000256" key="1">
    <source>
        <dbReference type="ARBA" id="ARBA00004571"/>
    </source>
</evidence>
<dbReference type="PANTHER" id="PTHR47234">
    <property type="match status" value="1"/>
</dbReference>
<dbReference type="PANTHER" id="PTHR47234:SF2">
    <property type="entry name" value="TONB-DEPENDENT RECEPTOR"/>
    <property type="match status" value="1"/>
</dbReference>
<dbReference type="InterPro" id="IPR012910">
    <property type="entry name" value="Plug_dom"/>
</dbReference>
<protein>
    <submittedName>
        <fullName evidence="12">TonB-dependent receptor</fullName>
    </submittedName>
</protein>
<feature type="domain" description="TonB-dependent receptor plug" evidence="11">
    <location>
        <begin position="13"/>
        <end position="133"/>
    </location>
</feature>
<comment type="subcellular location">
    <subcellularLocation>
        <location evidence="1 8">Cell outer membrane</location>
        <topology evidence="1 8">Multi-pass membrane protein</topology>
    </subcellularLocation>
</comment>
<keyword evidence="6 8" id="KW-0472">Membrane</keyword>
<evidence type="ECO:0000259" key="11">
    <source>
        <dbReference type="Pfam" id="PF07715"/>
    </source>
</evidence>
<evidence type="ECO:0000256" key="7">
    <source>
        <dbReference type="ARBA" id="ARBA00023237"/>
    </source>
</evidence>
<keyword evidence="3 8" id="KW-1134">Transmembrane beta strand</keyword>
<evidence type="ECO:0000256" key="2">
    <source>
        <dbReference type="ARBA" id="ARBA00022448"/>
    </source>
</evidence>
<dbReference type="Pfam" id="PF00593">
    <property type="entry name" value="TonB_dep_Rec_b-barrel"/>
    <property type="match status" value="1"/>
</dbReference>
<dbReference type="Gene3D" id="2.170.130.10">
    <property type="entry name" value="TonB-dependent receptor, plug domain"/>
    <property type="match status" value="1"/>
</dbReference>
<evidence type="ECO:0000313" key="12">
    <source>
        <dbReference type="EMBL" id="GHH16688.1"/>
    </source>
</evidence>
<evidence type="ECO:0000313" key="13">
    <source>
        <dbReference type="Proteomes" id="UP000652430"/>
    </source>
</evidence>
<dbReference type="InterPro" id="IPR000531">
    <property type="entry name" value="Beta-barrel_TonB"/>
</dbReference>
<feature type="domain" description="TonB-dependent receptor-like beta-barrel" evidence="10">
    <location>
        <begin position="377"/>
        <end position="886"/>
    </location>
</feature>
<keyword evidence="2 8" id="KW-0813">Transport</keyword>
<evidence type="ECO:0000256" key="6">
    <source>
        <dbReference type="ARBA" id="ARBA00023136"/>
    </source>
</evidence>
<dbReference type="EMBL" id="BNAQ01000002">
    <property type="protein sequence ID" value="GHH16688.1"/>
    <property type="molecule type" value="Genomic_DNA"/>
</dbReference>
<dbReference type="InterPro" id="IPR039426">
    <property type="entry name" value="TonB-dep_rcpt-like"/>
</dbReference>
<dbReference type="PROSITE" id="PS52016">
    <property type="entry name" value="TONB_DEPENDENT_REC_3"/>
    <property type="match status" value="1"/>
</dbReference>
<dbReference type="RefSeq" id="WP_229839350.1">
    <property type="nucleotide sequence ID" value="NZ_BNAQ01000002.1"/>
</dbReference>
<dbReference type="Gene3D" id="2.40.170.20">
    <property type="entry name" value="TonB-dependent receptor, beta-barrel domain"/>
    <property type="match status" value="1"/>
</dbReference>
<evidence type="ECO:0000256" key="9">
    <source>
        <dbReference type="RuleBase" id="RU003357"/>
    </source>
</evidence>
<organism evidence="12 13">
    <name type="scientific">Sphingomonas glacialis</name>
    <dbReference type="NCBI Taxonomy" id="658225"/>
    <lineage>
        <taxon>Bacteria</taxon>
        <taxon>Pseudomonadati</taxon>
        <taxon>Pseudomonadota</taxon>
        <taxon>Alphaproteobacteria</taxon>
        <taxon>Sphingomonadales</taxon>
        <taxon>Sphingomonadaceae</taxon>
        <taxon>Sphingomonas</taxon>
    </lineage>
</organism>
<dbReference type="SUPFAM" id="SSF56935">
    <property type="entry name" value="Porins"/>
    <property type="match status" value="1"/>
</dbReference>
<accession>A0ABQ3LNY0</accession>
<reference evidence="13" key="1">
    <citation type="journal article" date="2019" name="Int. J. Syst. Evol. Microbiol.">
        <title>The Global Catalogue of Microorganisms (GCM) 10K type strain sequencing project: providing services to taxonomists for standard genome sequencing and annotation.</title>
        <authorList>
            <consortium name="The Broad Institute Genomics Platform"/>
            <consortium name="The Broad Institute Genome Sequencing Center for Infectious Disease"/>
            <person name="Wu L."/>
            <person name="Ma J."/>
        </authorList>
    </citation>
    <scope>NUCLEOTIDE SEQUENCE [LARGE SCALE GENOMIC DNA]</scope>
    <source>
        <strain evidence="13">CGMCC 1.8957</strain>
    </source>
</reference>
<proteinExistence type="inferred from homology"/>
<gene>
    <name evidence="12" type="primary">btuB</name>
    <name evidence="12" type="ORF">GCM10008023_20960</name>
</gene>
<evidence type="ECO:0000256" key="5">
    <source>
        <dbReference type="ARBA" id="ARBA00023077"/>
    </source>
</evidence>
<dbReference type="InterPro" id="IPR037066">
    <property type="entry name" value="Plug_dom_sf"/>
</dbReference>